<sequence length="1253" mass="138603">MITVQNNQSGFNLGGINASGQVPEIAGNYGLIDRDTPREAYFKRSLETGEELELVFSDEFNTDGRTFYPGDDPYWEAVDLWYWGTNNLEWYDPGQVFTKDGAMHIKLEKVDDPSTNHNQTYKGGMVQTWNKFCFTGGLIEAAVRLPGEPSKGGLWPALWTLGNLGRAGYGATLEGLWPYSYDSCDVGTLPNQTYPDKQTPIDALRNGDKYNNGLLSFLPGQRLSACTCPGESHPGPIRKNGQYVGRAAPEIDIFEAQVDKGKGQISQSAQWAPFNAAYKWTQNFDTYKFYDNPEMETKFNPYEGGAYQQAVSGVVYTNQSCYELSGGCYAVYGFEYKPGFDDAYLTWINNDKRSWTIYGRGLEGDTLTEIGPRSISQEPMYIIANLGISPGFGVISEDLIFPTTMSFDWIRVYQPPSKKQISCDPKEFPTAKYIETYKEAYSNPEIMTWTEQFKQPWPKNIPQESPVPGLFVNTDPSQPPPVGSRAIPNFGPAWKTAYDKAKAKIAKFSLEEKVNVTTGVGWMNGRCVGNIASVPIDYDSENPEHRDRGFPGLCLEDSPLGVRFADFVTAFPAGVNAAASWNRRLMRLRGLYMGEQFKGKGVHIALGPMMNLARIPQAGRNWEGFGSDPFLSGEAAYETVLGLQQGGTQACAKHLVNNEQEHKRSFSSSEVDDRTQHEVYMHPFLRSIMAGATSIMCSYNLINGTYACENDRILNEIVKSEYGYQGYVMSDWGAQHSTMSAVTGLDMSMPGDITFSSGTSYWGPTLVEFVRNGTIPESRVDDMATRILAGYYLTHQDSPSFPPVSFDAFHPDHEDVNDHTDVQTDDHERLVRDLGSASVVLLKNERGALPLGGNSVNGDKAERSIVLVGNGAGPGRIGPNQFDDRGGSDGILAMGWGSGTANFTYLITPLDAIQRRARRQRTSVSWMLEDFNLPRASNMARFHSAALVFISSDSGEEYIRVDENIGDRKNLTAWHGGDALVQAVAAQNNNTIVVVNSVGQLDIEAWVDHENVTAIIWAGLQGNEAGNSIADVLYGEWNPSGRLPYTIARRVEDYNVPIVKGNEAPFEILRIDYDEGLEIDYRHFDAKNITPRYEFGFGLSYTTFNYTNLSINKIQGGGGFDDDLIGAWERGEATPQTPGISRAFWLHRPAYEVSFDVTNTGGVSGGDIPQVYLHLPASARAPPSLLKGFTNVELRPGQARRVTITLSRYDLSVWDVVAQGWKKGDSLGEGEGQVEVSVGRSSRDFKLRGVVPL</sequence>
<name>A0A9W8MEC5_9AGAR</name>
<keyword evidence="10" id="KW-1133">Transmembrane helix</keyword>
<dbReference type="Gene3D" id="3.20.20.300">
    <property type="entry name" value="Glycoside hydrolase, family 3, N-terminal domain"/>
    <property type="match status" value="1"/>
</dbReference>
<dbReference type="Proteomes" id="UP001140091">
    <property type="component" value="Unassembled WGS sequence"/>
</dbReference>
<feature type="domain" description="GH16" evidence="18">
    <location>
        <begin position="31"/>
        <end position="418"/>
    </location>
</feature>
<dbReference type="Gene3D" id="2.60.40.10">
    <property type="entry name" value="Immunoglobulins"/>
    <property type="match status" value="1"/>
</dbReference>
<proteinExistence type="inferred from homology"/>
<evidence type="ECO:0000259" key="18">
    <source>
        <dbReference type="PROSITE" id="PS51762"/>
    </source>
</evidence>
<evidence type="ECO:0000256" key="16">
    <source>
        <dbReference type="ARBA" id="ARBA00023316"/>
    </source>
</evidence>
<evidence type="ECO:0000256" key="6">
    <source>
        <dbReference type="ARBA" id="ARBA00012744"/>
    </source>
</evidence>
<dbReference type="PANTHER" id="PTHR42715:SF2">
    <property type="entry name" value="BETA-GLUCOSIDASE F-RELATED"/>
    <property type="match status" value="1"/>
</dbReference>
<dbReference type="InterPro" id="IPR013320">
    <property type="entry name" value="ConA-like_dom_sf"/>
</dbReference>
<dbReference type="PROSITE" id="PS51762">
    <property type="entry name" value="GH16_2"/>
    <property type="match status" value="1"/>
</dbReference>
<dbReference type="GO" id="GO:0008422">
    <property type="term" value="F:beta-glucosidase activity"/>
    <property type="evidence" value="ECO:0007669"/>
    <property type="project" value="UniProtKB-EC"/>
</dbReference>
<evidence type="ECO:0000256" key="8">
    <source>
        <dbReference type="ARBA" id="ARBA00022801"/>
    </source>
</evidence>
<evidence type="ECO:0000256" key="12">
    <source>
        <dbReference type="ARBA" id="ARBA00023136"/>
    </source>
</evidence>
<evidence type="ECO:0000256" key="9">
    <source>
        <dbReference type="ARBA" id="ARBA00022968"/>
    </source>
</evidence>
<dbReference type="Pfam" id="PF00933">
    <property type="entry name" value="Glyco_hydro_3"/>
    <property type="match status" value="1"/>
</dbReference>
<evidence type="ECO:0000256" key="1">
    <source>
        <dbReference type="ARBA" id="ARBA00000448"/>
    </source>
</evidence>
<evidence type="ECO:0000256" key="15">
    <source>
        <dbReference type="ARBA" id="ARBA00023295"/>
    </source>
</evidence>
<evidence type="ECO:0000256" key="3">
    <source>
        <dbReference type="ARBA" id="ARBA00004987"/>
    </source>
</evidence>
<dbReference type="SUPFAM" id="SSF51445">
    <property type="entry name" value="(Trans)glycosidases"/>
    <property type="match status" value="1"/>
</dbReference>
<dbReference type="FunFam" id="3.40.50.1700:FF:000003">
    <property type="entry name" value="Probable beta-glucosidase"/>
    <property type="match status" value="1"/>
</dbReference>
<dbReference type="EMBL" id="JANBPK010001167">
    <property type="protein sequence ID" value="KAJ2925509.1"/>
    <property type="molecule type" value="Genomic_DNA"/>
</dbReference>
<comment type="similarity">
    <text evidence="4">Belongs to the glycosyl hydrolase 3 family.</text>
</comment>
<dbReference type="InterPro" id="IPR017853">
    <property type="entry name" value="GH"/>
</dbReference>
<accession>A0A9W8MEC5</accession>
<dbReference type="Gene3D" id="3.40.50.1700">
    <property type="entry name" value="Glycoside hydrolase family 3 C-terminal domain"/>
    <property type="match status" value="1"/>
</dbReference>
<keyword evidence="11" id="KW-0136">Cellulose degradation</keyword>
<evidence type="ECO:0000256" key="13">
    <source>
        <dbReference type="ARBA" id="ARBA00023180"/>
    </source>
</evidence>
<dbReference type="Pfam" id="PF03935">
    <property type="entry name" value="SKN1_KRE6_Sbg1"/>
    <property type="match status" value="1"/>
</dbReference>
<dbReference type="PRINTS" id="PR00133">
    <property type="entry name" value="GLHYDRLASE3"/>
</dbReference>
<evidence type="ECO:0000256" key="4">
    <source>
        <dbReference type="ARBA" id="ARBA00005336"/>
    </source>
</evidence>
<comment type="catalytic activity">
    <reaction evidence="1">
        <text>Hydrolysis of terminal, non-reducing beta-D-glucosyl residues with release of beta-D-glucose.</text>
        <dbReference type="EC" id="3.2.1.21"/>
    </reaction>
</comment>
<evidence type="ECO:0000256" key="5">
    <source>
        <dbReference type="ARBA" id="ARBA00010962"/>
    </source>
</evidence>
<dbReference type="FunFam" id="3.20.20.300:FF:000002">
    <property type="entry name" value="Probable beta-glucosidase"/>
    <property type="match status" value="1"/>
</dbReference>
<evidence type="ECO:0000256" key="11">
    <source>
        <dbReference type="ARBA" id="ARBA00023001"/>
    </source>
</evidence>
<dbReference type="InterPro" id="IPR001764">
    <property type="entry name" value="Glyco_hydro_3_N"/>
</dbReference>
<dbReference type="InterPro" id="IPR000757">
    <property type="entry name" value="Beta-glucanase-like"/>
</dbReference>
<dbReference type="InterPro" id="IPR026891">
    <property type="entry name" value="Fn3-like"/>
</dbReference>
<dbReference type="SMART" id="SM01217">
    <property type="entry name" value="Fn3_like"/>
    <property type="match status" value="1"/>
</dbReference>
<evidence type="ECO:0000313" key="19">
    <source>
        <dbReference type="EMBL" id="KAJ2925509.1"/>
    </source>
</evidence>
<dbReference type="EC" id="3.2.1.21" evidence="6"/>
<keyword evidence="9" id="KW-0735">Signal-anchor</keyword>
<organism evidence="19 20">
    <name type="scientific">Candolleomyces eurysporus</name>
    <dbReference type="NCBI Taxonomy" id="2828524"/>
    <lineage>
        <taxon>Eukaryota</taxon>
        <taxon>Fungi</taxon>
        <taxon>Dikarya</taxon>
        <taxon>Basidiomycota</taxon>
        <taxon>Agaricomycotina</taxon>
        <taxon>Agaricomycetes</taxon>
        <taxon>Agaricomycetidae</taxon>
        <taxon>Agaricales</taxon>
        <taxon>Agaricineae</taxon>
        <taxon>Psathyrellaceae</taxon>
        <taxon>Candolleomyces</taxon>
    </lineage>
</organism>
<dbReference type="SUPFAM" id="SSF52279">
    <property type="entry name" value="Beta-D-glucan exohydrolase, C-terminal domain"/>
    <property type="match status" value="1"/>
</dbReference>
<evidence type="ECO:0000256" key="14">
    <source>
        <dbReference type="ARBA" id="ARBA00023277"/>
    </source>
</evidence>
<keyword evidence="13" id="KW-0325">Glycoprotein</keyword>
<evidence type="ECO:0000256" key="7">
    <source>
        <dbReference type="ARBA" id="ARBA00022692"/>
    </source>
</evidence>
<dbReference type="GO" id="GO:0030245">
    <property type="term" value="P:cellulose catabolic process"/>
    <property type="evidence" value="ECO:0007669"/>
    <property type="project" value="UniProtKB-KW"/>
</dbReference>
<comment type="pathway">
    <text evidence="3">Glycan metabolism; cellulose degradation.</text>
</comment>
<protein>
    <recommendedName>
        <fullName evidence="6">beta-glucosidase</fullName>
        <ecNumber evidence="6">3.2.1.21</ecNumber>
    </recommendedName>
</protein>
<dbReference type="Gene3D" id="2.60.120.200">
    <property type="match status" value="2"/>
</dbReference>
<dbReference type="InterPro" id="IPR036962">
    <property type="entry name" value="Glyco_hydro_3_N_sf"/>
</dbReference>
<keyword evidence="8" id="KW-0378">Hydrolase</keyword>
<feature type="non-terminal residue" evidence="19">
    <location>
        <position position="1253"/>
    </location>
</feature>
<dbReference type="InterPro" id="IPR005629">
    <property type="entry name" value="Skn1/Kre6/Sbg1"/>
</dbReference>
<comment type="similarity">
    <text evidence="5">Belongs to the SKN1/KRE6 family.</text>
</comment>
<evidence type="ECO:0000256" key="2">
    <source>
        <dbReference type="ARBA" id="ARBA00004606"/>
    </source>
</evidence>
<dbReference type="PANTHER" id="PTHR42715">
    <property type="entry name" value="BETA-GLUCOSIDASE"/>
    <property type="match status" value="1"/>
</dbReference>
<dbReference type="Pfam" id="PF14310">
    <property type="entry name" value="Fn3-like"/>
    <property type="match status" value="1"/>
</dbReference>
<keyword evidence="7" id="KW-0812">Transmembrane</keyword>
<keyword evidence="14" id="KW-0119">Carbohydrate metabolism</keyword>
<dbReference type="InterPro" id="IPR050288">
    <property type="entry name" value="Cellulose_deg_GH3"/>
</dbReference>
<reference evidence="19" key="1">
    <citation type="submission" date="2022-06" db="EMBL/GenBank/DDBJ databases">
        <title>Genome Sequence of Candolleomyces eurysporus.</title>
        <authorList>
            <person name="Buettner E."/>
        </authorList>
    </citation>
    <scope>NUCLEOTIDE SEQUENCE</scope>
    <source>
        <strain evidence="19">VTCC 930004</strain>
    </source>
</reference>
<dbReference type="SUPFAM" id="SSF49899">
    <property type="entry name" value="Concanavalin A-like lectins/glucanases"/>
    <property type="match status" value="1"/>
</dbReference>
<comment type="subcellular location">
    <subcellularLocation>
        <location evidence="2">Membrane</location>
        <topology evidence="2">Single-pass type II membrane protein</topology>
    </subcellularLocation>
</comment>
<evidence type="ECO:0000256" key="17">
    <source>
        <dbReference type="ARBA" id="ARBA00023326"/>
    </source>
</evidence>
<evidence type="ECO:0000313" key="20">
    <source>
        <dbReference type="Proteomes" id="UP001140091"/>
    </source>
</evidence>
<dbReference type="AlphaFoldDB" id="A0A9W8MEC5"/>
<dbReference type="InterPro" id="IPR002772">
    <property type="entry name" value="Glyco_hydro_3_C"/>
</dbReference>
<keyword evidence="16" id="KW-0961">Cell wall biogenesis/degradation</keyword>
<keyword evidence="20" id="KW-1185">Reference proteome</keyword>
<dbReference type="OrthoDB" id="416222at2759"/>
<dbReference type="Pfam" id="PF01915">
    <property type="entry name" value="Glyco_hydro_3_C"/>
    <property type="match status" value="1"/>
</dbReference>
<dbReference type="InterPro" id="IPR013783">
    <property type="entry name" value="Ig-like_fold"/>
</dbReference>
<evidence type="ECO:0000256" key="10">
    <source>
        <dbReference type="ARBA" id="ARBA00022989"/>
    </source>
</evidence>
<dbReference type="GO" id="GO:0016020">
    <property type="term" value="C:membrane"/>
    <property type="evidence" value="ECO:0007669"/>
    <property type="project" value="UniProtKB-SubCell"/>
</dbReference>
<keyword evidence="17" id="KW-0624">Polysaccharide degradation</keyword>
<keyword evidence="12" id="KW-0472">Membrane</keyword>
<dbReference type="CDD" id="cd02180">
    <property type="entry name" value="GH16_fungal_KRE6_glucanase"/>
    <property type="match status" value="1"/>
</dbReference>
<comment type="caution">
    <text evidence="19">The sequence shown here is derived from an EMBL/GenBank/DDBJ whole genome shotgun (WGS) entry which is preliminary data.</text>
</comment>
<gene>
    <name evidence="19" type="ORF">H1R20_g11586</name>
</gene>
<dbReference type="InterPro" id="IPR036881">
    <property type="entry name" value="Glyco_hydro_3_C_sf"/>
</dbReference>
<keyword evidence="15" id="KW-0326">Glycosidase</keyword>